<dbReference type="HOGENOM" id="CLU_002639_4_5_1"/>
<dbReference type="Proteomes" id="UP000028045">
    <property type="component" value="Unassembled WGS sequence"/>
</dbReference>
<keyword evidence="3" id="KW-1185">Reference proteome</keyword>
<evidence type="ECO:0000313" key="3">
    <source>
        <dbReference type="Proteomes" id="UP000028045"/>
    </source>
</evidence>
<proteinExistence type="predicted"/>
<feature type="domain" description="Heterokaryon incompatibility" evidence="1">
    <location>
        <begin position="185"/>
        <end position="329"/>
    </location>
</feature>
<dbReference type="Pfam" id="PF06985">
    <property type="entry name" value="HET"/>
    <property type="match status" value="1"/>
</dbReference>
<reference evidence="2 3" key="1">
    <citation type="journal article" date="2014" name="BMC Genomics">
        <title>Comparative genome sequencing reveals chemotype-specific gene clusters in the toxigenic black mold Stachybotrys.</title>
        <authorList>
            <person name="Semeiks J."/>
            <person name="Borek D."/>
            <person name="Otwinowski Z."/>
            <person name="Grishin N.V."/>
        </authorList>
    </citation>
    <scope>NUCLEOTIDE SEQUENCE [LARGE SCALE GENOMIC DNA]</scope>
    <source>
        <strain evidence="3">CBS 109288 / IBT 7711</strain>
    </source>
</reference>
<dbReference type="PANTHER" id="PTHR33112">
    <property type="entry name" value="DOMAIN PROTEIN, PUTATIVE-RELATED"/>
    <property type="match status" value="1"/>
</dbReference>
<sequence>MAAPRENPQNRKVDQVYGDSQISEPTNGELWARCAAIDFDEAFKRKWCCDDFTSVIVHLGQISASEASSCSMCNMLKTTGSWCFGEKDVNILVVLSRTPGIDTWQGLFKTTGFLALQPSGASQGCQVRALMPHTFDSTLAVEWITYCEKNHRTRCSRKTLPQLHQFRVLDCRSRQIVDGPESCRYVALSYVWGKQYPSMPSSPMAQAASPATSHGHHCWEKVIEDSIVVTKTLGMDYLWVDRICIDQSDDDKMLHQIRQMDLIYAKASLTIIAAAGNDPDHGLPGVNGALRIPQPEFIFPNLRLVSTLPSAAHTVRSSKWSTRAWTYQEFLLSTRRLIFTKTQVLFECNGMHCSELKFDTFAYNEGALQTKAPGLDPHDYMEFVYQYSARELSHLTDRLNAFQGIINSFKRAKRPKPCKATTDFEVVDLSPQMSAIEDLFLSKMLVEGWTTTVRTEVFDSAESSRHPMRGKPRDGTYLSFSSDTQVTIYSELHSCDKSWVYSPERPLLGFLPLACRPGEISCCRSKNGLLLEKVAAGHYERVGHFNL</sequence>
<organism evidence="2 3">
    <name type="scientific">Stachybotrys chartarum (strain CBS 109288 / IBT 7711)</name>
    <name type="common">Toxic black mold</name>
    <name type="synonym">Stilbospora chartarum</name>
    <dbReference type="NCBI Taxonomy" id="1280523"/>
    <lineage>
        <taxon>Eukaryota</taxon>
        <taxon>Fungi</taxon>
        <taxon>Dikarya</taxon>
        <taxon>Ascomycota</taxon>
        <taxon>Pezizomycotina</taxon>
        <taxon>Sordariomycetes</taxon>
        <taxon>Hypocreomycetidae</taxon>
        <taxon>Hypocreales</taxon>
        <taxon>Stachybotryaceae</taxon>
        <taxon>Stachybotrys</taxon>
    </lineage>
</organism>
<accession>A0A084AXV9</accession>
<dbReference type="OrthoDB" id="5428863at2759"/>
<protein>
    <recommendedName>
        <fullName evidence="1">Heterokaryon incompatibility domain-containing protein</fullName>
    </recommendedName>
</protein>
<dbReference type="AlphaFoldDB" id="A0A084AXV9"/>
<evidence type="ECO:0000259" key="1">
    <source>
        <dbReference type="Pfam" id="PF06985"/>
    </source>
</evidence>
<dbReference type="EMBL" id="KL648458">
    <property type="protein sequence ID" value="KEY70138.1"/>
    <property type="molecule type" value="Genomic_DNA"/>
</dbReference>
<name>A0A084AXV9_STACB</name>
<evidence type="ECO:0000313" key="2">
    <source>
        <dbReference type="EMBL" id="KEY70138.1"/>
    </source>
</evidence>
<dbReference type="InterPro" id="IPR010730">
    <property type="entry name" value="HET"/>
</dbReference>
<gene>
    <name evidence="2" type="ORF">S7711_03373</name>
</gene>
<dbReference type="PANTHER" id="PTHR33112:SF1">
    <property type="entry name" value="HETEROKARYON INCOMPATIBILITY DOMAIN-CONTAINING PROTEIN"/>
    <property type="match status" value="1"/>
</dbReference>